<feature type="transmembrane region" description="Helical" evidence="5">
    <location>
        <begin position="89"/>
        <end position="117"/>
    </location>
</feature>
<feature type="domain" description="ABC-2 type transporter transmembrane" evidence="6">
    <location>
        <begin position="11"/>
        <end position="203"/>
    </location>
</feature>
<dbReference type="PANTHER" id="PTHR43229">
    <property type="entry name" value="NODULATION PROTEIN J"/>
    <property type="match status" value="1"/>
</dbReference>
<evidence type="ECO:0000256" key="2">
    <source>
        <dbReference type="ARBA" id="ARBA00022692"/>
    </source>
</evidence>
<dbReference type="OrthoDB" id="42944at2"/>
<dbReference type="Proteomes" id="UP000243297">
    <property type="component" value="Unassembled WGS sequence"/>
</dbReference>
<sequence>MSGLLYSIGLQWKLNFRDKEIITVYYLVPLVFYLFMSGIFMNIMPGMEETLIPSMVVFGGTMGTILGSPSPLIDVFASDIKKSYITGNIPLSSVIITNFLSAFLHIFIMCCIITFSAPIIFRATLPTSGAYWVGLILFLISSLSIATLIGVFVKENSKATMLGQCVFLPTVMLSGIMIPETMLPNAITVINKVLPGTWGFQLMNSSNITIEPVLFLVIISIVALVISFVKANKSY</sequence>
<dbReference type="GO" id="GO:0140359">
    <property type="term" value="F:ABC-type transporter activity"/>
    <property type="evidence" value="ECO:0007669"/>
    <property type="project" value="InterPro"/>
</dbReference>
<keyword evidence="2 5" id="KW-0812">Transmembrane</keyword>
<dbReference type="InterPro" id="IPR051784">
    <property type="entry name" value="Nod_factor_ABC_transporter"/>
</dbReference>
<comment type="subcellular location">
    <subcellularLocation>
        <location evidence="1">Membrane</location>
        <topology evidence="1">Multi-pass membrane protein</topology>
    </subcellularLocation>
</comment>
<feature type="transmembrane region" description="Helical" evidence="5">
    <location>
        <begin position="210"/>
        <end position="229"/>
    </location>
</feature>
<feature type="transmembrane region" description="Helical" evidence="5">
    <location>
        <begin position="165"/>
        <end position="190"/>
    </location>
</feature>
<feature type="transmembrane region" description="Helical" evidence="5">
    <location>
        <begin position="129"/>
        <end position="153"/>
    </location>
</feature>
<evidence type="ECO:0000256" key="4">
    <source>
        <dbReference type="ARBA" id="ARBA00023136"/>
    </source>
</evidence>
<evidence type="ECO:0000313" key="7">
    <source>
        <dbReference type="EMBL" id="SJZ44905.1"/>
    </source>
</evidence>
<dbReference type="RefSeq" id="WP_078711085.1">
    <property type="nucleotide sequence ID" value="NZ_FUWY01000001.1"/>
</dbReference>
<dbReference type="PANTHER" id="PTHR43229:SF2">
    <property type="entry name" value="NODULATION PROTEIN J"/>
    <property type="match status" value="1"/>
</dbReference>
<organism evidence="7 8">
    <name type="scientific">Anaerorhabdus furcosa</name>
    <dbReference type="NCBI Taxonomy" id="118967"/>
    <lineage>
        <taxon>Bacteria</taxon>
        <taxon>Bacillati</taxon>
        <taxon>Bacillota</taxon>
        <taxon>Erysipelotrichia</taxon>
        <taxon>Erysipelotrichales</taxon>
        <taxon>Erysipelotrichaceae</taxon>
        <taxon>Anaerorhabdus</taxon>
    </lineage>
</organism>
<evidence type="ECO:0000259" key="6">
    <source>
        <dbReference type="Pfam" id="PF01061"/>
    </source>
</evidence>
<proteinExistence type="predicted"/>
<dbReference type="AlphaFoldDB" id="A0A1T4KR62"/>
<evidence type="ECO:0000313" key="8">
    <source>
        <dbReference type="Proteomes" id="UP000243297"/>
    </source>
</evidence>
<name>A0A1T4KR62_9FIRM</name>
<dbReference type="InterPro" id="IPR013525">
    <property type="entry name" value="ABC2_TM"/>
</dbReference>
<dbReference type="GO" id="GO:0016020">
    <property type="term" value="C:membrane"/>
    <property type="evidence" value="ECO:0007669"/>
    <property type="project" value="UniProtKB-SubCell"/>
</dbReference>
<feature type="transmembrane region" description="Helical" evidence="5">
    <location>
        <begin position="55"/>
        <end position="77"/>
    </location>
</feature>
<dbReference type="STRING" id="118967.SAMN02745191_0663"/>
<dbReference type="EMBL" id="FUWY01000001">
    <property type="protein sequence ID" value="SJZ44905.1"/>
    <property type="molecule type" value="Genomic_DNA"/>
</dbReference>
<feature type="transmembrane region" description="Helical" evidence="5">
    <location>
        <begin position="21"/>
        <end position="43"/>
    </location>
</feature>
<evidence type="ECO:0000256" key="1">
    <source>
        <dbReference type="ARBA" id="ARBA00004141"/>
    </source>
</evidence>
<evidence type="ECO:0000256" key="5">
    <source>
        <dbReference type="SAM" id="Phobius"/>
    </source>
</evidence>
<keyword evidence="4 5" id="KW-0472">Membrane</keyword>
<accession>A0A1T4KR62</accession>
<evidence type="ECO:0000256" key="3">
    <source>
        <dbReference type="ARBA" id="ARBA00022989"/>
    </source>
</evidence>
<dbReference type="Pfam" id="PF01061">
    <property type="entry name" value="ABC2_membrane"/>
    <property type="match status" value="1"/>
</dbReference>
<protein>
    <submittedName>
        <fullName evidence="7">ABC-2 type transport system permease protein</fullName>
    </submittedName>
</protein>
<keyword evidence="3 5" id="KW-1133">Transmembrane helix</keyword>
<gene>
    <name evidence="7" type="ORF">SAMN02745191_0663</name>
</gene>
<reference evidence="8" key="1">
    <citation type="submission" date="2017-02" db="EMBL/GenBank/DDBJ databases">
        <authorList>
            <person name="Varghese N."/>
            <person name="Submissions S."/>
        </authorList>
    </citation>
    <scope>NUCLEOTIDE SEQUENCE [LARGE SCALE GENOMIC DNA]</scope>
    <source>
        <strain evidence="8">ATCC 25662</strain>
    </source>
</reference>
<keyword evidence="8" id="KW-1185">Reference proteome</keyword>